<evidence type="ECO:0000256" key="7">
    <source>
        <dbReference type="ARBA" id="ARBA00022840"/>
    </source>
</evidence>
<accession>A0A0F9ND29</accession>
<evidence type="ECO:0000256" key="8">
    <source>
        <dbReference type="ARBA" id="ARBA00048743"/>
    </source>
</evidence>
<dbReference type="NCBIfam" id="TIGR00041">
    <property type="entry name" value="DTMP_kinase"/>
    <property type="match status" value="1"/>
</dbReference>
<dbReference type="EC" id="2.7.4.9" evidence="2"/>
<dbReference type="GO" id="GO:0005829">
    <property type="term" value="C:cytosol"/>
    <property type="evidence" value="ECO:0007669"/>
    <property type="project" value="TreeGrafter"/>
</dbReference>
<dbReference type="InterPro" id="IPR039430">
    <property type="entry name" value="Thymidylate_kin-like_dom"/>
</dbReference>
<gene>
    <name evidence="10" type="ORF">LCGC14_0966520</name>
</gene>
<evidence type="ECO:0000256" key="5">
    <source>
        <dbReference type="ARBA" id="ARBA00022741"/>
    </source>
</evidence>
<dbReference type="GO" id="GO:0006227">
    <property type="term" value="P:dUDP biosynthetic process"/>
    <property type="evidence" value="ECO:0007669"/>
    <property type="project" value="TreeGrafter"/>
</dbReference>
<dbReference type="FunFam" id="3.40.50.300:FF:000225">
    <property type="entry name" value="Thymidylate kinase"/>
    <property type="match status" value="1"/>
</dbReference>
<dbReference type="AlphaFoldDB" id="A0A0F9ND29"/>
<name>A0A0F9ND29_9ZZZZ</name>
<comment type="similarity">
    <text evidence="1">Belongs to the thymidylate kinase family.</text>
</comment>
<dbReference type="Pfam" id="PF02223">
    <property type="entry name" value="Thymidylate_kin"/>
    <property type="match status" value="1"/>
</dbReference>
<dbReference type="InterPro" id="IPR018094">
    <property type="entry name" value="Thymidylate_kinase"/>
</dbReference>
<keyword evidence="6" id="KW-0418">Kinase</keyword>
<dbReference type="Gene3D" id="3.40.50.300">
    <property type="entry name" value="P-loop containing nucleotide triphosphate hydrolases"/>
    <property type="match status" value="1"/>
</dbReference>
<dbReference type="EMBL" id="LAZR01003528">
    <property type="protein sequence ID" value="KKN17375.1"/>
    <property type="molecule type" value="Genomic_DNA"/>
</dbReference>
<dbReference type="PANTHER" id="PTHR10344:SF4">
    <property type="entry name" value="UMP-CMP KINASE 2, MITOCHONDRIAL"/>
    <property type="match status" value="1"/>
</dbReference>
<proteinExistence type="inferred from homology"/>
<keyword evidence="4" id="KW-0545">Nucleotide biosynthesis</keyword>
<evidence type="ECO:0000256" key="2">
    <source>
        <dbReference type="ARBA" id="ARBA00012980"/>
    </source>
</evidence>
<feature type="domain" description="Thymidylate kinase-like" evidence="9">
    <location>
        <begin position="8"/>
        <end position="197"/>
    </location>
</feature>
<reference evidence="10" key="1">
    <citation type="journal article" date="2015" name="Nature">
        <title>Complex archaea that bridge the gap between prokaryotes and eukaryotes.</title>
        <authorList>
            <person name="Spang A."/>
            <person name="Saw J.H."/>
            <person name="Jorgensen S.L."/>
            <person name="Zaremba-Niedzwiedzka K."/>
            <person name="Martijn J."/>
            <person name="Lind A.E."/>
            <person name="van Eijk R."/>
            <person name="Schleper C."/>
            <person name="Guy L."/>
            <person name="Ettema T.J."/>
        </authorList>
    </citation>
    <scope>NUCLEOTIDE SEQUENCE</scope>
</reference>
<dbReference type="PANTHER" id="PTHR10344">
    <property type="entry name" value="THYMIDYLATE KINASE"/>
    <property type="match status" value="1"/>
</dbReference>
<dbReference type="InterPro" id="IPR027417">
    <property type="entry name" value="P-loop_NTPase"/>
</dbReference>
<evidence type="ECO:0000256" key="6">
    <source>
        <dbReference type="ARBA" id="ARBA00022777"/>
    </source>
</evidence>
<sequence length="208" mass="23473">MIGQFISIEGIEGAGKSTQLAFIQRYLIEKGIKLVVTREPGGTDLGEQIRTLLLTPTETAMAVDTELLLMFAARAEHIEQVIKPALERGDWVLSDRFVDATFAYQGGGRGIDIQRISTLSDWALKGLQTDVTFLFDLPVELGQQRVINRNQGIDRFEQEKVDFFQRIRESYLSRAQHEPNRIKVIDASKSIVEIEQQLATLLDNLIIN</sequence>
<evidence type="ECO:0000259" key="9">
    <source>
        <dbReference type="Pfam" id="PF02223"/>
    </source>
</evidence>
<evidence type="ECO:0000256" key="1">
    <source>
        <dbReference type="ARBA" id="ARBA00009776"/>
    </source>
</evidence>
<keyword evidence="3" id="KW-0808">Transferase</keyword>
<keyword evidence="7" id="KW-0067">ATP-binding</keyword>
<dbReference type="GO" id="GO:0006235">
    <property type="term" value="P:dTTP biosynthetic process"/>
    <property type="evidence" value="ECO:0007669"/>
    <property type="project" value="TreeGrafter"/>
</dbReference>
<dbReference type="GO" id="GO:0004798">
    <property type="term" value="F:dTMP kinase activity"/>
    <property type="evidence" value="ECO:0007669"/>
    <property type="project" value="UniProtKB-EC"/>
</dbReference>
<comment type="caution">
    <text evidence="10">The sequence shown here is derived from an EMBL/GenBank/DDBJ whole genome shotgun (WGS) entry which is preliminary data.</text>
</comment>
<dbReference type="SUPFAM" id="SSF52540">
    <property type="entry name" value="P-loop containing nucleoside triphosphate hydrolases"/>
    <property type="match status" value="1"/>
</dbReference>
<keyword evidence="5" id="KW-0547">Nucleotide-binding</keyword>
<dbReference type="CDD" id="cd01672">
    <property type="entry name" value="TMPK"/>
    <property type="match status" value="1"/>
</dbReference>
<organism evidence="10">
    <name type="scientific">marine sediment metagenome</name>
    <dbReference type="NCBI Taxonomy" id="412755"/>
    <lineage>
        <taxon>unclassified sequences</taxon>
        <taxon>metagenomes</taxon>
        <taxon>ecological metagenomes</taxon>
    </lineage>
</organism>
<comment type="catalytic activity">
    <reaction evidence="8">
        <text>dTMP + ATP = dTDP + ADP</text>
        <dbReference type="Rhea" id="RHEA:13517"/>
        <dbReference type="ChEBI" id="CHEBI:30616"/>
        <dbReference type="ChEBI" id="CHEBI:58369"/>
        <dbReference type="ChEBI" id="CHEBI:63528"/>
        <dbReference type="ChEBI" id="CHEBI:456216"/>
        <dbReference type="EC" id="2.7.4.9"/>
    </reaction>
</comment>
<evidence type="ECO:0000313" key="10">
    <source>
        <dbReference type="EMBL" id="KKN17375.1"/>
    </source>
</evidence>
<dbReference type="HAMAP" id="MF_00165">
    <property type="entry name" value="Thymidylate_kinase"/>
    <property type="match status" value="1"/>
</dbReference>
<dbReference type="GO" id="GO:0006233">
    <property type="term" value="P:dTDP biosynthetic process"/>
    <property type="evidence" value="ECO:0007669"/>
    <property type="project" value="InterPro"/>
</dbReference>
<evidence type="ECO:0000256" key="4">
    <source>
        <dbReference type="ARBA" id="ARBA00022727"/>
    </source>
</evidence>
<dbReference type="GO" id="GO:0005524">
    <property type="term" value="F:ATP binding"/>
    <property type="evidence" value="ECO:0007669"/>
    <property type="project" value="UniProtKB-KW"/>
</dbReference>
<evidence type="ECO:0000256" key="3">
    <source>
        <dbReference type="ARBA" id="ARBA00022679"/>
    </source>
</evidence>
<protein>
    <recommendedName>
        <fullName evidence="2">dTMP kinase</fullName>
        <ecNumber evidence="2">2.7.4.9</ecNumber>
    </recommendedName>
</protein>